<evidence type="ECO:0000313" key="8">
    <source>
        <dbReference type="Proteomes" id="UP000596035"/>
    </source>
</evidence>
<evidence type="ECO:0000313" key="7">
    <source>
        <dbReference type="Proteomes" id="UP000196710"/>
    </source>
</evidence>
<organism evidence="6 8">
    <name type="scientific">Acutalibacter muris</name>
    <dbReference type="NCBI Taxonomy" id="1796620"/>
    <lineage>
        <taxon>Bacteria</taxon>
        <taxon>Bacillati</taxon>
        <taxon>Bacillota</taxon>
        <taxon>Clostridia</taxon>
        <taxon>Eubacteriales</taxon>
        <taxon>Acutalibacteraceae</taxon>
        <taxon>Acutalibacter</taxon>
    </lineage>
</organism>
<evidence type="ECO:0000259" key="4">
    <source>
        <dbReference type="PROSITE" id="PS51462"/>
    </source>
</evidence>
<reference evidence="6 8" key="3">
    <citation type="submission" date="2020-11" db="EMBL/GenBank/DDBJ databases">
        <title>Closed and high quality bacterial genomes of the OMM12 community.</title>
        <authorList>
            <person name="Marbouty M."/>
            <person name="Lamy-Besnier Q."/>
            <person name="Debarbieux L."/>
            <person name="Koszul R."/>
        </authorList>
    </citation>
    <scope>NUCLEOTIDE SEQUENCE [LARGE SCALE GENOMIC DNA]</scope>
    <source>
        <strain evidence="6 8">KB18</strain>
    </source>
</reference>
<dbReference type="InterPro" id="IPR015797">
    <property type="entry name" value="NUDIX_hydrolase-like_dom_sf"/>
</dbReference>
<protein>
    <submittedName>
        <fullName evidence="5">7,8-dihydro-8-oxoguanine triphosphatase</fullName>
    </submittedName>
    <submittedName>
        <fullName evidence="6">8-oxo-dGTP diphosphatase</fullName>
    </submittedName>
</protein>
<dbReference type="PROSITE" id="PS51462">
    <property type="entry name" value="NUDIX"/>
    <property type="match status" value="1"/>
</dbReference>
<name>A0A1Z2XQK6_9FIRM</name>
<dbReference type="RefSeq" id="WP_066533544.1">
    <property type="nucleotide sequence ID" value="NZ_CP021422.1"/>
</dbReference>
<comment type="similarity">
    <text evidence="3">Belongs to the Nudix hydrolase family.</text>
</comment>
<dbReference type="CDD" id="cd18875">
    <property type="entry name" value="NUDIX_Hydrolase"/>
    <property type="match status" value="1"/>
</dbReference>
<dbReference type="InterPro" id="IPR020476">
    <property type="entry name" value="Nudix_hydrolase"/>
</dbReference>
<keyword evidence="7" id="KW-1185">Reference proteome</keyword>
<dbReference type="Proteomes" id="UP000596035">
    <property type="component" value="Chromosome"/>
</dbReference>
<dbReference type="KEGG" id="amur:ADH66_08460"/>
<reference evidence="5" key="1">
    <citation type="journal article" date="2017" name="Genome Announc.">
        <title>High-Quality Whole-Genome Sequences of the Oligo-Mouse-Microbiota Bacterial Community.</title>
        <authorList>
            <person name="Garzetti D."/>
            <person name="Brugiroux S."/>
            <person name="Bunk B."/>
            <person name="Pukall R."/>
            <person name="McCoy K.D."/>
            <person name="Macpherson A.J."/>
            <person name="Stecher B."/>
        </authorList>
    </citation>
    <scope>NUCLEOTIDE SEQUENCE</scope>
    <source>
        <strain evidence="5">KB18</strain>
    </source>
</reference>
<evidence type="ECO:0000256" key="1">
    <source>
        <dbReference type="ARBA" id="ARBA00001946"/>
    </source>
</evidence>
<reference evidence="7" key="2">
    <citation type="submission" date="2017-05" db="EMBL/GenBank/DDBJ databases">
        <title>Improved OligoMM genomes.</title>
        <authorList>
            <person name="Garzetti D."/>
        </authorList>
    </citation>
    <scope>NUCLEOTIDE SEQUENCE [LARGE SCALE GENOMIC DNA]</scope>
    <source>
        <strain evidence="7">KB18</strain>
    </source>
</reference>
<keyword evidence="2 3" id="KW-0378">Hydrolase</keyword>
<dbReference type="EMBL" id="CP021422">
    <property type="protein sequence ID" value="ASB40689.1"/>
    <property type="molecule type" value="Genomic_DNA"/>
</dbReference>
<dbReference type="Proteomes" id="UP000196710">
    <property type="component" value="Chromosome"/>
</dbReference>
<evidence type="ECO:0000256" key="3">
    <source>
        <dbReference type="RuleBase" id="RU003476"/>
    </source>
</evidence>
<evidence type="ECO:0000256" key="2">
    <source>
        <dbReference type="ARBA" id="ARBA00022801"/>
    </source>
</evidence>
<gene>
    <name evidence="5" type="ORF">ADH66_08460</name>
    <name evidence="6" type="ORF">I5Q82_18500</name>
</gene>
<accession>A0A1Z2XQK6</accession>
<dbReference type="PANTHER" id="PTHR43046">
    <property type="entry name" value="GDP-MANNOSE MANNOSYL HYDROLASE"/>
    <property type="match status" value="1"/>
</dbReference>
<evidence type="ECO:0000313" key="5">
    <source>
        <dbReference type="EMBL" id="ASB40689.1"/>
    </source>
</evidence>
<dbReference type="AlphaFoldDB" id="A0A1Z2XQK6"/>
<dbReference type="EMBL" id="CP065321">
    <property type="protein sequence ID" value="QQR29966.1"/>
    <property type="molecule type" value="Genomic_DNA"/>
</dbReference>
<dbReference type="GO" id="GO:0016787">
    <property type="term" value="F:hydrolase activity"/>
    <property type="evidence" value="ECO:0007669"/>
    <property type="project" value="UniProtKB-KW"/>
</dbReference>
<sequence>MSRKVQAELVTMCMVYEGDRVLVQDRVDPGWPGVAFPGGHVEPEETFTEAAAREVYEETGLKIVSPKLCGVKERLDRDGSRYIVFLYKCDEFSGELRSCDEGENRWVERADLESMKLADTMYELLPVFFEDSYSEFFLRRGDNGEVQELRLL</sequence>
<feature type="domain" description="Nudix hydrolase" evidence="4">
    <location>
        <begin position="6"/>
        <end position="130"/>
    </location>
</feature>
<dbReference type="PANTHER" id="PTHR43046:SF14">
    <property type="entry name" value="MUTT_NUDIX FAMILY PROTEIN"/>
    <property type="match status" value="1"/>
</dbReference>
<dbReference type="PRINTS" id="PR00502">
    <property type="entry name" value="NUDIXFAMILY"/>
</dbReference>
<dbReference type="PROSITE" id="PS00893">
    <property type="entry name" value="NUDIX_BOX"/>
    <property type="match status" value="1"/>
</dbReference>
<proteinExistence type="inferred from homology"/>
<dbReference type="InterPro" id="IPR020084">
    <property type="entry name" value="NUDIX_hydrolase_CS"/>
</dbReference>
<dbReference type="InterPro" id="IPR000086">
    <property type="entry name" value="NUDIX_hydrolase_dom"/>
</dbReference>
<comment type="cofactor">
    <cofactor evidence="1">
        <name>Mg(2+)</name>
        <dbReference type="ChEBI" id="CHEBI:18420"/>
    </cofactor>
</comment>
<dbReference type="Gene3D" id="3.90.79.10">
    <property type="entry name" value="Nucleoside Triphosphate Pyrophosphohydrolase"/>
    <property type="match status" value="1"/>
</dbReference>
<dbReference type="Pfam" id="PF00293">
    <property type="entry name" value="NUDIX"/>
    <property type="match status" value="1"/>
</dbReference>
<dbReference type="SUPFAM" id="SSF55811">
    <property type="entry name" value="Nudix"/>
    <property type="match status" value="1"/>
</dbReference>
<evidence type="ECO:0000313" key="6">
    <source>
        <dbReference type="EMBL" id="QQR29966.1"/>
    </source>
</evidence>